<dbReference type="EMBL" id="MPUK01000002">
    <property type="protein sequence ID" value="ONH68788.1"/>
    <property type="molecule type" value="Genomic_DNA"/>
</dbReference>
<feature type="region of interest" description="Disordered" evidence="1">
    <location>
        <begin position="28"/>
        <end position="107"/>
    </location>
</feature>
<reference evidence="3" key="3">
    <citation type="submission" date="2017-01" db="EMBL/GenBank/DDBJ databases">
        <authorList>
            <person name="Mah S.A."/>
            <person name="Swanson W.J."/>
            <person name="Moy G.W."/>
            <person name="Vacquier V.D."/>
        </authorList>
    </citation>
    <scope>NUCLEOTIDE SEQUENCE [LARGE SCALE GENOMIC DNA]</scope>
    <source>
        <strain evidence="3">65</strain>
    </source>
</reference>
<evidence type="ECO:0000256" key="1">
    <source>
        <dbReference type="SAM" id="MobiDB-lite"/>
    </source>
</evidence>
<feature type="compositionally biased region" description="Polar residues" evidence="1">
    <location>
        <begin position="943"/>
        <end position="957"/>
    </location>
</feature>
<feature type="region of interest" description="Disordered" evidence="1">
    <location>
        <begin position="486"/>
        <end position="603"/>
    </location>
</feature>
<feature type="region of interest" description="Disordered" evidence="1">
    <location>
        <begin position="816"/>
        <end position="903"/>
    </location>
</feature>
<dbReference type="EMBL" id="LK052910">
    <property type="protein sequence ID" value="CDR46675.1"/>
    <property type="molecule type" value="Genomic_DNA"/>
</dbReference>
<feature type="compositionally biased region" description="Polar residues" evidence="1">
    <location>
        <begin position="744"/>
        <end position="758"/>
    </location>
</feature>
<feature type="region of interest" description="Disordered" evidence="1">
    <location>
        <begin position="224"/>
        <end position="307"/>
    </location>
</feature>
<organism evidence="2">
    <name type="scientific">Cyberlindnera fabianii</name>
    <name type="common">Yeast</name>
    <name type="synonym">Hansenula fabianii</name>
    <dbReference type="NCBI Taxonomy" id="36022"/>
    <lineage>
        <taxon>Eukaryota</taxon>
        <taxon>Fungi</taxon>
        <taxon>Dikarya</taxon>
        <taxon>Ascomycota</taxon>
        <taxon>Saccharomycotina</taxon>
        <taxon>Saccharomycetes</taxon>
        <taxon>Phaffomycetales</taxon>
        <taxon>Phaffomycetaceae</taxon>
        <taxon>Cyberlindnera</taxon>
    </lineage>
</organism>
<protein>
    <submittedName>
        <fullName evidence="2">CYFA0S25e00804g1_1</fullName>
    </submittedName>
</protein>
<dbReference type="STRING" id="36022.A0A061BBG5"/>
<feature type="compositionally biased region" description="Polar residues" evidence="1">
    <location>
        <begin position="870"/>
        <end position="903"/>
    </location>
</feature>
<dbReference type="VEuPathDB" id="FungiDB:BON22_1069"/>
<feature type="compositionally biased region" description="Polar residues" evidence="1">
    <location>
        <begin position="188"/>
        <end position="199"/>
    </location>
</feature>
<keyword evidence="4" id="KW-1185">Reference proteome</keyword>
<dbReference type="AlphaFoldDB" id="A0A061BBG5"/>
<feature type="compositionally biased region" description="Polar residues" evidence="1">
    <location>
        <begin position="75"/>
        <end position="107"/>
    </location>
</feature>
<reference evidence="4" key="2">
    <citation type="journal article" date="2017" name="Genome Announc.">
        <title>Genome sequences of Cyberlindnera fabianii 65, Pichia kudriavzevii 129, and Saccharomyces cerevisiae 131 isolated from fermented masau fruits in Zimbabwe.</title>
        <authorList>
            <person name="van Rijswijck I.M.H."/>
            <person name="Derks M.F.L."/>
            <person name="Abee T."/>
            <person name="de Ridder D."/>
            <person name="Smid E.J."/>
        </authorList>
    </citation>
    <scope>NUCLEOTIDE SEQUENCE [LARGE SCALE GENOMIC DNA]</scope>
    <source>
        <strain evidence="4">65</strain>
    </source>
</reference>
<feature type="compositionally biased region" description="Polar residues" evidence="1">
    <location>
        <begin position="523"/>
        <end position="540"/>
    </location>
</feature>
<feature type="compositionally biased region" description="Polar residues" evidence="1">
    <location>
        <begin position="662"/>
        <end position="680"/>
    </location>
</feature>
<gene>
    <name evidence="3" type="ORF">BON22_1069</name>
    <name evidence="2" type="ORF">CYFA0S_25e00804g</name>
</gene>
<feature type="region of interest" description="Disordered" evidence="1">
    <location>
        <begin position="358"/>
        <end position="409"/>
    </location>
</feature>
<evidence type="ECO:0000313" key="4">
    <source>
        <dbReference type="Proteomes" id="UP000189513"/>
    </source>
</evidence>
<name>A0A061BBG5_CYBFA</name>
<feature type="region of interest" description="Disordered" evidence="1">
    <location>
        <begin position="921"/>
        <end position="968"/>
    </location>
</feature>
<feature type="compositionally biased region" description="Basic and acidic residues" evidence="1">
    <location>
        <begin position="541"/>
        <end position="558"/>
    </location>
</feature>
<feature type="compositionally biased region" description="Polar residues" evidence="1">
    <location>
        <begin position="232"/>
        <end position="255"/>
    </location>
</feature>
<dbReference type="OMA" id="WGLPIGI"/>
<feature type="compositionally biased region" description="Polar residues" evidence="1">
    <location>
        <begin position="689"/>
        <end position="708"/>
    </location>
</feature>
<feature type="compositionally biased region" description="Basic and acidic residues" evidence="1">
    <location>
        <begin position="581"/>
        <end position="590"/>
    </location>
</feature>
<feature type="compositionally biased region" description="Basic and acidic residues" evidence="1">
    <location>
        <begin position="1058"/>
        <end position="1071"/>
    </location>
</feature>
<feature type="region of interest" description="Disordered" evidence="1">
    <location>
        <begin position="157"/>
        <end position="199"/>
    </location>
</feature>
<feature type="compositionally biased region" description="Polar residues" evidence="1">
    <location>
        <begin position="266"/>
        <end position="292"/>
    </location>
</feature>
<proteinExistence type="predicted"/>
<accession>A0A061BBG5</accession>
<evidence type="ECO:0000313" key="2">
    <source>
        <dbReference type="EMBL" id="CDR46675.1"/>
    </source>
</evidence>
<feature type="compositionally biased region" description="Polar residues" evidence="1">
    <location>
        <begin position="1072"/>
        <end position="1090"/>
    </location>
</feature>
<feature type="compositionally biased region" description="Low complexity" evidence="1">
    <location>
        <begin position="34"/>
        <end position="53"/>
    </location>
</feature>
<reference evidence="2" key="1">
    <citation type="journal article" date="2014" name="Genome Announc.">
        <title>Genome sequence of the yeast Cyberlindnera fabianii (Hansenula fabianii).</title>
        <authorList>
            <person name="Freel K.C."/>
            <person name="Sarilar V."/>
            <person name="Neuveglise C."/>
            <person name="Devillers H."/>
            <person name="Friedrich A."/>
            <person name="Schacherer J."/>
        </authorList>
    </citation>
    <scope>NUCLEOTIDE SEQUENCE</scope>
    <source>
        <strain evidence="2">YJS4271</strain>
    </source>
</reference>
<dbReference type="OrthoDB" id="4092749at2759"/>
<evidence type="ECO:0000313" key="3">
    <source>
        <dbReference type="EMBL" id="ONH68788.1"/>
    </source>
</evidence>
<sequence length="1147" mass="125188">MVGEKRRSMLFPFFSEKKPEAKFEVVNRKRSPLANSAAASTSSAASTSNAKTSDTQQKKVTKPTPFDDVAHRVTSAHSSQVSTSTAKTGPKTTQKATAVTYKPTTKTQIKSQNTIRYADAPQANLNFNDIPPVPDYNTRSFAPPVTIQGRAVSIAKTNAPPRRKPPTWNQSRTVDNPERVESPAAEESTFSTSISPVGSHTTGVPTIHVQDLDNLQDQIKEARPIVFKQESKQTIPRSPRLTFTQDNNSSSSISFGQLPGAFPLSRAQTPDTTAPDSVSKTPFYSPGSNPGSIEQPPLAPALAESNRNSKISYDSQLEFFDASDNIQKSTPTLDTQGSLEKLHQQPEIGIPSDTFNQAQEEQHPHLPHSYSYEDSIGDSDIELNTSTEDSTHVRQPSPVKEQPPRFQDNPIYQSYSVESFAPSVDSTADSKVESVAESEVSFVKPLNFHKKTISSVSNNTIIAGDVQGHKKKLSLSDEIMRDIENYRPGGLHSDGLVSEDDSEYSPVTPLQIGGADDDDEGSNSRGIWTLPQRQSSLSQEVDTHFDDTIRGGDDDMSPRLDPTADETVDDVTTPQLAVMNGERDYVKDDGSLFQDSSEEDLKNARDPVSEMIPLQAPHSMTQFGADSISRKTSLEPEIDFVQSPTNQYGGPPETPHSRDINDTSFYDQSNSVVPQTTSLEELQRRYTDSDQPSVETHGQMSVAPSETYNRGLAPSTPSSSVRDDRSSYSYQHSPERRTFRVMNESPSVNADRMSTSESSRYRDDISNGSPVDAPRTFHVVNNGGYSHSDEDSFGADGSDSIGQEYSVVRQNDLTMIPPPIHDDSSGDGLSFTARSPRESEFSIGSPPKMEYTGSSMDFHDTDLGPPMTPPQSSSRISDLSIPMHSNHTGSSPPTTSHLPQQQQPVYDTRIEEKAAPVQNLGLFQGKSRRPPPGGALAVPTRVGRSSSITGPSNNYNTLKEDVESPPPQHHIPEKSDYVEMLRFGAGTTNTKASASSWGLPIGIAEIDHSRFVSSSSKVMYKRSTRLHKNDLKHGKVRQRQLALEVGDDDEDEVSTHGVDSKRESAELKRYETGTSNLSVGSSAHSMTSLSPRKDISVKDSTSLNRSGTLLVDKLPQVSVGVGRSGTVRDASKAQMTLFIANPDADSD</sequence>
<feature type="region of interest" description="Disordered" evidence="1">
    <location>
        <begin position="1045"/>
        <end position="1100"/>
    </location>
</feature>
<dbReference type="Proteomes" id="UP000189513">
    <property type="component" value="Unassembled WGS sequence"/>
</dbReference>
<feature type="region of interest" description="Disordered" evidence="1">
    <location>
        <begin position="641"/>
        <end position="776"/>
    </location>
</feature>